<evidence type="ECO:0000256" key="4">
    <source>
        <dbReference type="ARBA" id="ARBA00013180"/>
    </source>
</evidence>
<dbReference type="GO" id="GO:0019262">
    <property type="term" value="P:N-acetylneuraminate catabolic process"/>
    <property type="evidence" value="ECO:0007669"/>
    <property type="project" value="UniProtKB-UniPathway"/>
</dbReference>
<comment type="function">
    <text evidence="2">Converts N-acetylmannosamine-6-phosphate (ManNAc-6-P) to N-acetylglucosamine-6-phosphate (GlcNAc-6-P).</text>
</comment>
<dbReference type="SUPFAM" id="SSF51366">
    <property type="entry name" value="Ribulose-phoshate binding barrel"/>
    <property type="match status" value="1"/>
</dbReference>
<reference evidence="7" key="1">
    <citation type="submission" date="2018-05" db="EMBL/GenBank/DDBJ databases">
        <authorList>
            <person name="Lanie J.A."/>
            <person name="Ng W.-L."/>
            <person name="Kazmierczak K.M."/>
            <person name="Andrzejewski T.M."/>
            <person name="Davidsen T.M."/>
            <person name="Wayne K.J."/>
            <person name="Tettelin H."/>
            <person name="Glass J.I."/>
            <person name="Rusch D."/>
            <person name="Podicherti R."/>
            <person name="Tsui H.-C.T."/>
            <person name="Winkler M.E."/>
        </authorList>
    </citation>
    <scope>NUCLEOTIDE SEQUENCE</scope>
</reference>
<dbReference type="HAMAP" id="MF_01235">
    <property type="entry name" value="ManNAc6P_epimer"/>
    <property type="match status" value="1"/>
</dbReference>
<evidence type="ECO:0000256" key="6">
    <source>
        <dbReference type="ARBA" id="ARBA00023277"/>
    </source>
</evidence>
<dbReference type="Pfam" id="PF04131">
    <property type="entry name" value="NanE"/>
    <property type="match status" value="1"/>
</dbReference>
<dbReference type="EC" id="5.1.3.9" evidence="4"/>
<gene>
    <name evidence="7" type="ORF">METZ01_LOCUS199894</name>
</gene>
<keyword evidence="6" id="KW-0119">Carbohydrate metabolism</keyword>
<proteinExistence type="inferred from homology"/>
<accession>A0A382E8R9</accession>
<organism evidence="7">
    <name type="scientific">marine metagenome</name>
    <dbReference type="NCBI Taxonomy" id="408172"/>
    <lineage>
        <taxon>unclassified sequences</taxon>
        <taxon>metagenomes</taxon>
        <taxon>ecological metagenomes</taxon>
    </lineage>
</organism>
<evidence type="ECO:0000256" key="2">
    <source>
        <dbReference type="ARBA" id="ARBA00002147"/>
    </source>
</evidence>
<dbReference type="InterPro" id="IPR011060">
    <property type="entry name" value="RibuloseP-bd_barrel"/>
</dbReference>
<evidence type="ECO:0000256" key="5">
    <source>
        <dbReference type="ARBA" id="ARBA00023235"/>
    </source>
</evidence>
<dbReference type="GO" id="GO:0005829">
    <property type="term" value="C:cytosol"/>
    <property type="evidence" value="ECO:0007669"/>
    <property type="project" value="TreeGrafter"/>
</dbReference>
<dbReference type="GO" id="GO:0006053">
    <property type="term" value="P:N-acetylmannosamine catabolic process"/>
    <property type="evidence" value="ECO:0007669"/>
    <property type="project" value="TreeGrafter"/>
</dbReference>
<protein>
    <recommendedName>
        <fullName evidence="4">N-acylglucosamine-6-phosphate 2-epimerase</fullName>
        <ecNumber evidence="4">5.1.3.9</ecNumber>
    </recommendedName>
</protein>
<dbReference type="PANTHER" id="PTHR36204:SF1">
    <property type="entry name" value="N-ACETYLMANNOSAMINE-6-PHOSPHATE 2-EPIMERASE-RELATED"/>
    <property type="match status" value="1"/>
</dbReference>
<comment type="pathway">
    <text evidence="3">Amino-sugar metabolism; N-acetylneuraminate degradation; D-fructose 6-phosphate from N-acetylneuraminate: step 3/5.</text>
</comment>
<dbReference type="PANTHER" id="PTHR36204">
    <property type="entry name" value="N-ACETYLMANNOSAMINE-6-PHOSPHATE 2-EPIMERASE-RELATED"/>
    <property type="match status" value="1"/>
</dbReference>
<dbReference type="EMBL" id="UINC01043257">
    <property type="protein sequence ID" value="SVB47040.1"/>
    <property type="molecule type" value="Genomic_DNA"/>
</dbReference>
<dbReference type="UniPathway" id="UPA00629">
    <property type="reaction ID" value="UER00682"/>
</dbReference>
<dbReference type="InterPro" id="IPR013785">
    <property type="entry name" value="Aldolase_TIM"/>
</dbReference>
<comment type="catalytic activity">
    <reaction evidence="1">
        <text>an N-acyl-D-glucosamine 6-phosphate = an N-acyl-D-mannosamine 6-phosphate</text>
        <dbReference type="Rhea" id="RHEA:23932"/>
        <dbReference type="ChEBI" id="CHEBI:57599"/>
        <dbReference type="ChEBI" id="CHEBI:57666"/>
        <dbReference type="EC" id="5.1.3.9"/>
    </reaction>
</comment>
<evidence type="ECO:0000313" key="7">
    <source>
        <dbReference type="EMBL" id="SVB47040.1"/>
    </source>
</evidence>
<dbReference type="InterPro" id="IPR007260">
    <property type="entry name" value="NanE"/>
</dbReference>
<dbReference type="NCBIfam" id="NF002231">
    <property type="entry name" value="PRK01130.1"/>
    <property type="match status" value="1"/>
</dbReference>
<dbReference type="Gene3D" id="3.20.20.70">
    <property type="entry name" value="Aldolase class I"/>
    <property type="match status" value="1"/>
</dbReference>
<evidence type="ECO:0000256" key="1">
    <source>
        <dbReference type="ARBA" id="ARBA00000056"/>
    </source>
</evidence>
<name>A0A382E8R9_9ZZZZ</name>
<dbReference type="FunFam" id="3.20.20.70:FF:000035">
    <property type="entry name" value="Putative N-acetylmannosamine-6-phosphate 2-epimerase"/>
    <property type="match status" value="1"/>
</dbReference>
<dbReference type="AlphaFoldDB" id="A0A382E8R9"/>
<sequence length="227" mass="24991">MDKKNKLILKNIKKSLIASCQPVPNGPLDTPSFVLASAKASLIGGAKALRIEGFKNLKIIKKNIDDPVIGIKKRVSEKYPIIITPLLSDVEKLANLGADIIAFDSTERKRPYTISQIISKIHSYKKIAMADCSSIKDAMNAANNGADIIATTLSGYTNEKSVPKSPDFKLLNFFIKKFDIPVIAEGRFNNPNFFKKAIDMGAHAVVVGTAINRVEIITNWFVEEMNK</sequence>
<keyword evidence="5" id="KW-0413">Isomerase</keyword>
<dbReference type="GO" id="GO:0047465">
    <property type="term" value="F:N-acylglucosamine-6-phosphate 2-epimerase activity"/>
    <property type="evidence" value="ECO:0007669"/>
    <property type="project" value="UniProtKB-EC"/>
</dbReference>
<dbReference type="CDD" id="cd04729">
    <property type="entry name" value="NanE"/>
    <property type="match status" value="1"/>
</dbReference>
<evidence type="ECO:0000256" key="3">
    <source>
        <dbReference type="ARBA" id="ARBA00005081"/>
    </source>
</evidence>